<evidence type="ECO:0000313" key="3">
    <source>
        <dbReference type="Proteomes" id="UP001303046"/>
    </source>
</evidence>
<evidence type="ECO:0000259" key="1">
    <source>
        <dbReference type="Pfam" id="PF08277"/>
    </source>
</evidence>
<dbReference type="InterPro" id="IPR006583">
    <property type="entry name" value="PAN-3_domain"/>
</dbReference>
<protein>
    <recommendedName>
        <fullName evidence="1">PAN-3 domain-containing protein</fullName>
    </recommendedName>
</protein>
<gene>
    <name evidence="2" type="primary">Necator_chrV.g18497</name>
    <name evidence="2" type="ORF">RB195_013706</name>
</gene>
<evidence type="ECO:0000313" key="2">
    <source>
        <dbReference type="EMBL" id="KAK6754888.1"/>
    </source>
</evidence>
<dbReference type="Pfam" id="PF08277">
    <property type="entry name" value="PAN_3"/>
    <property type="match status" value="1"/>
</dbReference>
<feature type="domain" description="PAN-3" evidence="1">
    <location>
        <begin position="178"/>
        <end position="216"/>
    </location>
</feature>
<reference evidence="2 3" key="1">
    <citation type="submission" date="2023-08" db="EMBL/GenBank/DDBJ databases">
        <title>A Necator americanus chromosomal reference genome.</title>
        <authorList>
            <person name="Ilik V."/>
            <person name="Petrzelkova K.J."/>
            <person name="Pardy F."/>
            <person name="Fuh T."/>
            <person name="Niatou-Singa F.S."/>
            <person name="Gouil Q."/>
            <person name="Baker L."/>
            <person name="Ritchie M.E."/>
            <person name="Jex A.R."/>
            <person name="Gazzola D."/>
            <person name="Li H."/>
            <person name="Toshio Fujiwara R."/>
            <person name="Zhan B."/>
            <person name="Aroian R.V."/>
            <person name="Pafco B."/>
            <person name="Schwarz E.M."/>
        </authorList>
    </citation>
    <scope>NUCLEOTIDE SEQUENCE [LARGE SCALE GENOMIC DNA]</scope>
    <source>
        <strain evidence="2 3">Aroian</strain>
        <tissue evidence="2">Whole animal</tissue>
    </source>
</reference>
<dbReference type="EMBL" id="JAVFWL010000005">
    <property type="protein sequence ID" value="KAK6754888.1"/>
    <property type="molecule type" value="Genomic_DNA"/>
</dbReference>
<comment type="caution">
    <text evidence="2">The sequence shown here is derived from an EMBL/GenBank/DDBJ whole genome shotgun (WGS) entry which is preliminary data.</text>
</comment>
<name>A0ABR1DWV6_NECAM</name>
<organism evidence="2 3">
    <name type="scientific">Necator americanus</name>
    <name type="common">Human hookworm</name>
    <dbReference type="NCBI Taxonomy" id="51031"/>
    <lineage>
        <taxon>Eukaryota</taxon>
        <taxon>Metazoa</taxon>
        <taxon>Ecdysozoa</taxon>
        <taxon>Nematoda</taxon>
        <taxon>Chromadorea</taxon>
        <taxon>Rhabditida</taxon>
        <taxon>Rhabditina</taxon>
        <taxon>Rhabditomorpha</taxon>
        <taxon>Strongyloidea</taxon>
        <taxon>Ancylostomatidae</taxon>
        <taxon>Bunostominae</taxon>
        <taxon>Necator</taxon>
    </lineage>
</organism>
<dbReference type="Proteomes" id="UP001303046">
    <property type="component" value="Unassembled WGS sequence"/>
</dbReference>
<keyword evidence="3" id="KW-1185">Reference proteome</keyword>
<sequence length="405" mass="46129">MVHEKSGATMYTCTRICSSKPIPTYLKDLDHRRLFFGNVYNTTGYYFLNAYVFAEYCMCSSGKCCGAIDFREYMLNADAYVYRPITSQANKVFFFFVSADCSFQHIPPNRQERKYTTRYQVLFLLRRGEPYSAAQQYTVSNIKKKNIGNKKVFLSFQIASLLTCSFVAVKDKFTAVIYYKITLESQEKCMMACYQDSDCTFVQYEASTCTVFKQGSNAQQPNAETYQIYRQEERSSCHRSMKVGQEVTFETVQAKSSDSSKSCTDDAPDAPIVVYRYSDTSLRFYSTDSSGFVPGRNGVQRLWLTKNPDPQCTAVPVFAQANYRRLFFGNVYNTTGYYFLNAYAFAEHCVCSSGKCCGTRAFREYVLNAESFVYRPITEATLSPSNVDQTFFAAAIGEQSGWTPP</sequence>
<proteinExistence type="predicted"/>
<accession>A0ABR1DWV6</accession>